<dbReference type="PANTHER" id="PTHR45661:SF3">
    <property type="entry name" value="IG-LIKE DOMAIN-CONTAINING PROTEIN"/>
    <property type="match status" value="1"/>
</dbReference>
<organism evidence="1 2">
    <name type="scientific">Tritrichomonas musculus</name>
    <dbReference type="NCBI Taxonomy" id="1915356"/>
    <lineage>
        <taxon>Eukaryota</taxon>
        <taxon>Metamonada</taxon>
        <taxon>Parabasalia</taxon>
        <taxon>Tritrichomonadida</taxon>
        <taxon>Tritrichomonadidae</taxon>
        <taxon>Tritrichomonas</taxon>
    </lineage>
</organism>
<dbReference type="SUPFAM" id="SSF52058">
    <property type="entry name" value="L domain-like"/>
    <property type="match status" value="1"/>
</dbReference>
<dbReference type="InterPro" id="IPR032675">
    <property type="entry name" value="LRR_dom_sf"/>
</dbReference>
<protein>
    <recommendedName>
        <fullName evidence="3">Surface antigen BspA-like</fullName>
    </recommendedName>
</protein>
<comment type="caution">
    <text evidence="1">The sequence shown here is derived from an EMBL/GenBank/DDBJ whole genome shotgun (WGS) entry which is preliminary data.</text>
</comment>
<evidence type="ECO:0000313" key="1">
    <source>
        <dbReference type="EMBL" id="KAK8895368.1"/>
    </source>
</evidence>
<dbReference type="InterPro" id="IPR026906">
    <property type="entry name" value="LRR_5"/>
</dbReference>
<evidence type="ECO:0008006" key="3">
    <source>
        <dbReference type="Google" id="ProtNLM"/>
    </source>
</evidence>
<evidence type="ECO:0000313" key="2">
    <source>
        <dbReference type="Proteomes" id="UP001470230"/>
    </source>
</evidence>
<proteinExistence type="predicted"/>
<dbReference type="PANTHER" id="PTHR45661">
    <property type="entry name" value="SURFACE ANTIGEN"/>
    <property type="match status" value="1"/>
</dbReference>
<sequence length="453" mass="51626">MPWKFITHNEFDLQLLKDPRKLTCKIIESSFKSGDVNIPRIIKYEDKEYCLTTIGNNAFKDNKRIKSFKCSKDTEIKSIFMHSFENSSLESIIIPPKVKKINEFAFSRCYFLHTVTFPSSSQLQSIKASSFYFSNINFIKFPASVQMISDRAFCDCRNLKTVEFHPKSKLKSICNLSFYQCSSLEEITIPKSVILIGDYAFACCSKLEKVCIAEDSNLETIGRNAFGYTSIKHFFISPKLSNIDCFGNSNLNDISISPHNPNFALYNNAFVIGKSKSEVSGFDVLYFALCDVEKAVIPSFISVIRSNAFFLHKKLKTLEFDDNSKIELIEDEAFGGSTIESVSIPSSIMQINKYAFAHCSNLRHVVFSEKSNCIRKDDKPMDIQKNAFICNMLETIEFLGNCMKIGDARFFYSGKFMILACPDADCICFEFKFNNPSNSLIFVKVNSRIMEKL</sequence>
<dbReference type="InterPro" id="IPR053139">
    <property type="entry name" value="Surface_bspA-like"/>
</dbReference>
<dbReference type="Pfam" id="PF13306">
    <property type="entry name" value="LRR_5"/>
    <property type="match status" value="2"/>
</dbReference>
<gene>
    <name evidence="1" type="ORF">M9Y10_023831</name>
</gene>
<reference evidence="1 2" key="1">
    <citation type="submission" date="2024-04" db="EMBL/GenBank/DDBJ databases">
        <title>Tritrichomonas musculus Genome.</title>
        <authorList>
            <person name="Alves-Ferreira E."/>
            <person name="Grigg M."/>
            <person name="Lorenzi H."/>
            <person name="Galac M."/>
        </authorList>
    </citation>
    <scope>NUCLEOTIDE SEQUENCE [LARGE SCALE GENOMIC DNA]</scope>
    <source>
        <strain evidence="1 2">EAF2021</strain>
    </source>
</reference>
<dbReference type="EMBL" id="JAPFFF010000003">
    <property type="protein sequence ID" value="KAK8895368.1"/>
    <property type="molecule type" value="Genomic_DNA"/>
</dbReference>
<name>A0ABR2KWY4_9EUKA</name>
<accession>A0ABR2KWY4</accession>
<dbReference type="Proteomes" id="UP001470230">
    <property type="component" value="Unassembled WGS sequence"/>
</dbReference>
<keyword evidence="2" id="KW-1185">Reference proteome</keyword>
<dbReference type="Gene3D" id="3.80.10.10">
    <property type="entry name" value="Ribonuclease Inhibitor"/>
    <property type="match status" value="2"/>
</dbReference>